<gene>
    <name evidence="2" type="ORF">mPipKuh1_010779</name>
</gene>
<reference evidence="2 3" key="1">
    <citation type="journal article" date="2020" name="Nature">
        <title>Six reference-quality genomes reveal evolution of bat adaptations.</title>
        <authorList>
            <person name="Jebb D."/>
            <person name="Huang Z."/>
            <person name="Pippel M."/>
            <person name="Hughes G.M."/>
            <person name="Lavrichenko K."/>
            <person name="Devanna P."/>
            <person name="Winkler S."/>
            <person name="Jermiin L.S."/>
            <person name="Skirmuntt E.C."/>
            <person name="Katzourakis A."/>
            <person name="Burkitt-Gray L."/>
            <person name="Ray D.A."/>
            <person name="Sullivan K.A.M."/>
            <person name="Roscito J.G."/>
            <person name="Kirilenko B.M."/>
            <person name="Davalos L.M."/>
            <person name="Corthals A.P."/>
            <person name="Power M.L."/>
            <person name="Jones G."/>
            <person name="Ransome R.D."/>
            <person name="Dechmann D.K.N."/>
            <person name="Locatelli A.G."/>
            <person name="Puechmaille S.J."/>
            <person name="Fedrigo O."/>
            <person name="Jarvis E.D."/>
            <person name="Hiller M."/>
            <person name="Vernes S.C."/>
            <person name="Myers E.W."/>
            <person name="Teeling E.C."/>
        </authorList>
    </citation>
    <scope>NUCLEOTIDE SEQUENCE [LARGE SCALE GENOMIC DNA]</scope>
    <source>
        <strain evidence="2">MPipKuh1</strain>
        <tissue evidence="2">Flight muscle</tissue>
    </source>
</reference>
<sequence>MFLIHLLFSPKVRRENQHCKASPQCGHHVQGGEGHPGQKMAMIDWYQHAFQGEALSPRCRAPSRHCSAATTETMECGERCLVAFDSGMMFKKKSAKERKARAKPPSNQVPHMGSLQNRMQKERRSGKLLP</sequence>
<accession>A0A7J7X0Z9</accession>
<dbReference type="Proteomes" id="UP000558488">
    <property type="component" value="Unassembled WGS sequence"/>
</dbReference>
<name>A0A7J7X0Z9_PIPKU</name>
<organism evidence="2 3">
    <name type="scientific">Pipistrellus kuhlii</name>
    <name type="common">Kuhl's pipistrelle</name>
    <dbReference type="NCBI Taxonomy" id="59472"/>
    <lineage>
        <taxon>Eukaryota</taxon>
        <taxon>Metazoa</taxon>
        <taxon>Chordata</taxon>
        <taxon>Craniata</taxon>
        <taxon>Vertebrata</taxon>
        <taxon>Euteleostomi</taxon>
        <taxon>Mammalia</taxon>
        <taxon>Eutheria</taxon>
        <taxon>Laurasiatheria</taxon>
        <taxon>Chiroptera</taxon>
        <taxon>Yangochiroptera</taxon>
        <taxon>Vespertilionidae</taxon>
        <taxon>Pipistrellus</taxon>
    </lineage>
</organism>
<proteinExistence type="predicted"/>
<comment type="caution">
    <text evidence="2">The sequence shown here is derived from an EMBL/GenBank/DDBJ whole genome shotgun (WGS) entry which is preliminary data.</text>
</comment>
<evidence type="ECO:0000256" key="1">
    <source>
        <dbReference type="SAM" id="MobiDB-lite"/>
    </source>
</evidence>
<keyword evidence="3" id="KW-1185">Reference proteome</keyword>
<evidence type="ECO:0000313" key="2">
    <source>
        <dbReference type="EMBL" id="KAF6343060.1"/>
    </source>
</evidence>
<feature type="compositionally biased region" description="Basic residues" evidence="1">
    <location>
        <begin position="92"/>
        <end position="102"/>
    </location>
</feature>
<feature type="region of interest" description="Disordered" evidence="1">
    <location>
        <begin position="92"/>
        <end position="130"/>
    </location>
</feature>
<dbReference type="AlphaFoldDB" id="A0A7J7X0Z9"/>
<evidence type="ECO:0000313" key="3">
    <source>
        <dbReference type="Proteomes" id="UP000558488"/>
    </source>
</evidence>
<protein>
    <submittedName>
        <fullName evidence="2">Uncharacterized protein</fullName>
    </submittedName>
</protein>
<dbReference type="EMBL" id="JACAGB010000009">
    <property type="protein sequence ID" value="KAF6343060.1"/>
    <property type="molecule type" value="Genomic_DNA"/>
</dbReference>
<feature type="compositionally biased region" description="Basic and acidic residues" evidence="1">
    <location>
        <begin position="119"/>
        <end position="130"/>
    </location>
</feature>